<gene>
    <name evidence="1" type="ORF">FYJ27_08580</name>
</gene>
<accession>A0A844FIL2</accession>
<dbReference type="AlphaFoldDB" id="A0A844FIL2"/>
<dbReference type="InterPro" id="IPR021145">
    <property type="entry name" value="Portal_protein_SPP1_Gp6-like"/>
</dbReference>
<protein>
    <submittedName>
        <fullName evidence="1">Phage portal protein</fullName>
    </submittedName>
</protein>
<reference evidence="1 2" key="1">
    <citation type="submission" date="2019-08" db="EMBL/GenBank/DDBJ databases">
        <title>In-depth cultivation of the pig gut microbiome towards novel bacterial diversity and tailored functional studies.</title>
        <authorList>
            <person name="Wylensek D."/>
            <person name="Hitch T.C.A."/>
            <person name="Clavel T."/>
        </authorList>
    </citation>
    <scope>NUCLEOTIDE SEQUENCE [LARGE SCALE GENOMIC DNA]</scope>
    <source>
        <strain evidence="1 2">Med78-601-WT-4W-RMD-3</strain>
    </source>
</reference>
<dbReference type="EMBL" id="VULR01000011">
    <property type="protein sequence ID" value="MSS43782.1"/>
    <property type="molecule type" value="Genomic_DNA"/>
</dbReference>
<name>A0A844FIL2_9FIRM</name>
<evidence type="ECO:0000313" key="2">
    <source>
        <dbReference type="Proteomes" id="UP000462760"/>
    </source>
</evidence>
<organism evidence="1 2">
    <name type="scientific">Anaerosalibacter bizertensis</name>
    <dbReference type="NCBI Taxonomy" id="932217"/>
    <lineage>
        <taxon>Bacteria</taxon>
        <taxon>Bacillati</taxon>
        <taxon>Bacillota</taxon>
        <taxon>Tissierellia</taxon>
        <taxon>Tissierellales</taxon>
        <taxon>Sporanaerobacteraceae</taxon>
        <taxon>Anaerosalibacter</taxon>
    </lineage>
</organism>
<dbReference type="Proteomes" id="UP000462760">
    <property type="component" value="Unassembled WGS sequence"/>
</dbReference>
<dbReference type="Pfam" id="PF05133">
    <property type="entry name" value="SPP1_portal"/>
    <property type="match status" value="1"/>
</dbReference>
<comment type="caution">
    <text evidence="1">The sequence shown here is derived from an EMBL/GenBank/DDBJ whole genome shotgun (WGS) entry which is preliminary data.</text>
</comment>
<dbReference type="OrthoDB" id="3189403at2"/>
<dbReference type="RefSeq" id="WP_154484462.1">
    <property type="nucleotide sequence ID" value="NZ_VULR01000011.1"/>
</dbReference>
<sequence>MNKKILEQCYEDYLNKKSTYDKMYQYYCGESDAIKRYTAQEYQESHKMNLNYLKKLIKEEISYSIGNQPSYISKTNDDDIVQEIDYYTYHWNRNHDVEVLKNMLLYSTVYELYYVDREGQFSAKVISPRGGYAYMDDFGNILLFFHMFKLKFDDTVYIDVYDNKYIYHFDEDFNEVKAKDKHIFGQVPVSIGILSAEKEKDTLFNDVKDIQDGLSIIKSDGVNEITNTRAAILKGKGFKLDKEQVDNLKRYRFANLPNTKEADLDWLLKNLNADYQELMMESLQKDMYTLSMHIDNQEKLQSNTSSLTLRNRLINLEMKVKLNNRAMMNVLISRIRFLFIYLKIIKNKDYDYRNISVKFNSIIPSDDLIISQIISQMGDKLSLRTALSQLSFIDNADAEIKQLQEENKEIWEGEKLLDIGDTNEEEV</sequence>
<proteinExistence type="predicted"/>
<evidence type="ECO:0000313" key="1">
    <source>
        <dbReference type="EMBL" id="MSS43782.1"/>
    </source>
</evidence>